<dbReference type="InterPro" id="IPR013783">
    <property type="entry name" value="Ig-like_fold"/>
</dbReference>
<feature type="domain" description="YtkA-like" evidence="3">
    <location>
        <begin position="41"/>
        <end position="125"/>
    </location>
</feature>
<gene>
    <name evidence="4" type="ORF">SAMN05421687_10645</name>
</gene>
<dbReference type="EMBL" id="FTOC01000006">
    <property type="protein sequence ID" value="SIS48816.1"/>
    <property type="molecule type" value="Genomic_DNA"/>
</dbReference>
<reference evidence="5" key="1">
    <citation type="submission" date="2017-01" db="EMBL/GenBank/DDBJ databases">
        <authorList>
            <person name="Varghese N."/>
            <person name="Submissions S."/>
        </authorList>
    </citation>
    <scope>NUCLEOTIDE SEQUENCE [LARGE SCALE GENOMIC DNA]</scope>
    <source>
        <strain evidence="5">DSM 23127</strain>
    </source>
</reference>
<dbReference type="Gene3D" id="2.60.40.10">
    <property type="entry name" value="Immunoglobulins"/>
    <property type="match status" value="1"/>
</dbReference>
<feature type="compositionally biased region" description="Low complexity" evidence="1">
    <location>
        <begin position="19"/>
        <end position="28"/>
    </location>
</feature>
<evidence type="ECO:0000256" key="1">
    <source>
        <dbReference type="SAM" id="MobiDB-lite"/>
    </source>
</evidence>
<name>A0A1N7JHS6_9BACI</name>
<protein>
    <submittedName>
        <fullName evidence="4">YtkA-like</fullName>
    </submittedName>
</protein>
<evidence type="ECO:0000256" key="2">
    <source>
        <dbReference type="SAM" id="SignalP"/>
    </source>
</evidence>
<dbReference type="STRING" id="570947.SAMN05421687_10645"/>
<evidence type="ECO:0000313" key="4">
    <source>
        <dbReference type="EMBL" id="SIS48816.1"/>
    </source>
</evidence>
<proteinExistence type="predicted"/>
<feature type="signal peptide" evidence="2">
    <location>
        <begin position="1"/>
        <end position="18"/>
    </location>
</feature>
<keyword evidence="2" id="KW-0732">Signal</keyword>
<organism evidence="4 5">
    <name type="scientific">Salimicrobium flavidum</name>
    <dbReference type="NCBI Taxonomy" id="570947"/>
    <lineage>
        <taxon>Bacteria</taxon>
        <taxon>Bacillati</taxon>
        <taxon>Bacillota</taxon>
        <taxon>Bacilli</taxon>
        <taxon>Bacillales</taxon>
        <taxon>Bacillaceae</taxon>
        <taxon>Salimicrobium</taxon>
    </lineage>
</organism>
<feature type="chain" id="PRO_5039229373" evidence="2">
    <location>
        <begin position="19"/>
        <end position="249"/>
    </location>
</feature>
<dbReference type="Pfam" id="PF13115">
    <property type="entry name" value="YtkA"/>
    <property type="match status" value="2"/>
</dbReference>
<dbReference type="RefSeq" id="WP_076559076.1">
    <property type="nucleotide sequence ID" value="NZ_FTOC01000006.1"/>
</dbReference>
<feature type="region of interest" description="Disordered" evidence="1">
    <location>
        <begin position="19"/>
        <end position="45"/>
    </location>
</feature>
<keyword evidence="5" id="KW-1185">Reference proteome</keyword>
<accession>A0A1N7JHS6</accession>
<evidence type="ECO:0000313" key="5">
    <source>
        <dbReference type="Proteomes" id="UP000187608"/>
    </source>
</evidence>
<dbReference type="PROSITE" id="PS51257">
    <property type="entry name" value="PROKAR_LIPOPROTEIN"/>
    <property type="match status" value="1"/>
</dbReference>
<dbReference type="InterPro" id="IPR032693">
    <property type="entry name" value="YtkA-like_dom"/>
</dbReference>
<sequence length="249" mass="27516">MKKTIFSLLLIVILAACGSDSPEGSSSSNKEEGNGEKEEMAASPVNVEIITTDQPLPTQENVDITAEVTQNDEPVSDAEYVEFEIWSTEKGQETSEKIQAVQAGEGEYTIQYNFPQSGSYQVIAHTQARGLHTMPQKEITVEGEAQEEEHSHATSPFDVTLEKSQQEEKTSLSATITKDGSAFENGEITFEISSSQTEKHQYIDAEESEPGVYEAAHSFPSEGTYTVQVHFEKPSEEIHQHQEKEITIP</sequence>
<dbReference type="AlphaFoldDB" id="A0A1N7JHS6"/>
<feature type="domain" description="YtkA-like" evidence="3">
    <location>
        <begin position="157"/>
        <end position="230"/>
    </location>
</feature>
<dbReference type="OrthoDB" id="2679563at2"/>
<evidence type="ECO:0000259" key="3">
    <source>
        <dbReference type="Pfam" id="PF13115"/>
    </source>
</evidence>
<dbReference type="Proteomes" id="UP000187608">
    <property type="component" value="Unassembled WGS sequence"/>
</dbReference>
<feature type="compositionally biased region" description="Basic and acidic residues" evidence="1">
    <location>
        <begin position="29"/>
        <end position="40"/>
    </location>
</feature>